<accession>A0ABD6AMH4</accession>
<name>A0ABD6AMH4_9EURY</name>
<evidence type="ECO:0000313" key="2">
    <source>
        <dbReference type="Proteomes" id="UP001596545"/>
    </source>
</evidence>
<reference evidence="1 2" key="1">
    <citation type="journal article" date="2019" name="Int. J. Syst. Evol. Microbiol.">
        <title>The Global Catalogue of Microorganisms (GCM) 10K type strain sequencing project: providing services to taxonomists for standard genome sequencing and annotation.</title>
        <authorList>
            <consortium name="The Broad Institute Genomics Platform"/>
            <consortium name="The Broad Institute Genome Sequencing Center for Infectious Disease"/>
            <person name="Wu L."/>
            <person name="Ma J."/>
        </authorList>
    </citation>
    <scope>NUCLEOTIDE SEQUENCE [LARGE SCALE GENOMIC DNA]</scope>
    <source>
        <strain evidence="1 2">CGMCC 1.12554</strain>
    </source>
</reference>
<proteinExistence type="predicted"/>
<sequence length="51" mass="5474">MGSSSTSGSSDGPVAEFYETCKELSIDTESVVAEQLKDTSDKNIMREPTTN</sequence>
<comment type="caution">
    <text evidence="1">The sequence shown here is derived from an EMBL/GenBank/DDBJ whole genome shotgun (WGS) entry which is preliminary data.</text>
</comment>
<gene>
    <name evidence="1" type="ORF">ACFQMF_13015</name>
</gene>
<dbReference type="AlphaFoldDB" id="A0ABD6AMH4"/>
<dbReference type="EMBL" id="JBHTBL010000011">
    <property type="protein sequence ID" value="MFC7325500.1"/>
    <property type="molecule type" value="Genomic_DNA"/>
</dbReference>
<evidence type="ECO:0000313" key="1">
    <source>
        <dbReference type="EMBL" id="MFC7325500.1"/>
    </source>
</evidence>
<dbReference type="Proteomes" id="UP001596545">
    <property type="component" value="Unassembled WGS sequence"/>
</dbReference>
<dbReference type="RefSeq" id="WP_256408228.1">
    <property type="nucleotide sequence ID" value="NZ_JANHDN010000002.1"/>
</dbReference>
<protein>
    <submittedName>
        <fullName evidence="1">Uncharacterized protein</fullName>
    </submittedName>
</protein>
<keyword evidence="2" id="KW-1185">Reference proteome</keyword>
<organism evidence="1 2">
    <name type="scientific">Halorubrum rutilum</name>
    <dbReference type="NCBI Taxonomy" id="1364933"/>
    <lineage>
        <taxon>Archaea</taxon>
        <taxon>Methanobacteriati</taxon>
        <taxon>Methanobacteriota</taxon>
        <taxon>Stenosarchaea group</taxon>
        <taxon>Halobacteria</taxon>
        <taxon>Halobacteriales</taxon>
        <taxon>Haloferacaceae</taxon>
        <taxon>Halorubrum</taxon>
    </lineage>
</organism>